<dbReference type="Pfam" id="PF07690">
    <property type="entry name" value="MFS_1"/>
    <property type="match status" value="1"/>
</dbReference>
<gene>
    <name evidence="9" type="ORF">K444DRAFT_635870</name>
</gene>
<dbReference type="PANTHER" id="PTHR43791">
    <property type="entry name" value="PERMEASE-RELATED"/>
    <property type="match status" value="1"/>
</dbReference>
<dbReference type="OrthoDB" id="2985014at2759"/>
<dbReference type="FunFam" id="1.20.1250.20:FF:000013">
    <property type="entry name" value="MFS general substrate transporter"/>
    <property type="match status" value="1"/>
</dbReference>
<dbReference type="EMBL" id="KZ613895">
    <property type="protein sequence ID" value="PMD52946.1"/>
    <property type="molecule type" value="Genomic_DNA"/>
</dbReference>
<feature type="region of interest" description="Disordered" evidence="6">
    <location>
        <begin position="1"/>
        <end position="27"/>
    </location>
</feature>
<dbReference type="Proteomes" id="UP000235371">
    <property type="component" value="Unassembled WGS sequence"/>
</dbReference>
<feature type="transmembrane region" description="Helical" evidence="7">
    <location>
        <begin position="199"/>
        <end position="220"/>
    </location>
</feature>
<feature type="transmembrane region" description="Helical" evidence="7">
    <location>
        <begin position="167"/>
        <end position="187"/>
    </location>
</feature>
<evidence type="ECO:0000256" key="2">
    <source>
        <dbReference type="ARBA" id="ARBA00022448"/>
    </source>
</evidence>
<feature type="transmembrane region" description="Helical" evidence="7">
    <location>
        <begin position="346"/>
        <end position="364"/>
    </location>
</feature>
<proteinExistence type="predicted"/>
<feature type="domain" description="Major facilitator superfamily (MFS) profile" evidence="8">
    <location>
        <begin position="73"/>
        <end position="493"/>
    </location>
</feature>
<evidence type="ECO:0000313" key="10">
    <source>
        <dbReference type="Proteomes" id="UP000235371"/>
    </source>
</evidence>
<dbReference type="GO" id="GO:0022857">
    <property type="term" value="F:transmembrane transporter activity"/>
    <property type="evidence" value="ECO:0007669"/>
    <property type="project" value="InterPro"/>
</dbReference>
<evidence type="ECO:0000259" key="8">
    <source>
        <dbReference type="PROSITE" id="PS50850"/>
    </source>
</evidence>
<comment type="subcellular location">
    <subcellularLocation>
        <location evidence="1">Membrane</location>
        <topology evidence="1">Multi-pass membrane protein</topology>
    </subcellularLocation>
</comment>
<evidence type="ECO:0000313" key="9">
    <source>
        <dbReference type="EMBL" id="PMD52946.1"/>
    </source>
</evidence>
<dbReference type="PANTHER" id="PTHR43791:SF48">
    <property type="entry name" value="TRANSPORTER, PUTATIVE (AFU_ORTHOLOGUE AFUA_4G01000)-RELATED"/>
    <property type="match status" value="1"/>
</dbReference>
<dbReference type="SUPFAM" id="SSF103473">
    <property type="entry name" value="MFS general substrate transporter"/>
    <property type="match status" value="1"/>
</dbReference>
<keyword evidence="2" id="KW-0813">Transport</keyword>
<feature type="transmembrane region" description="Helical" evidence="7">
    <location>
        <begin position="71"/>
        <end position="90"/>
    </location>
</feature>
<evidence type="ECO:0000256" key="7">
    <source>
        <dbReference type="SAM" id="Phobius"/>
    </source>
</evidence>
<keyword evidence="5 7" id="KW-0472">Membrane</keyword>
<dbReference type="Gene3D" id="1.20.1250.20">
    <property type="entry name" value="MFS general substrate transporter like domains"/>
    <property type="match status" value="2"/>
</dbReference>
<dbReference type="RefSeq" id="XP_024729850.1">
    <property type="nucleotide sequence ID" value="XM_024883925.1"/>
</dbReference>
<evidence type="ECO:0000256" key="1">
    <source>
        <dbReference type="ARBA" id="ARBA00004141"/>
    </source>
</evidence>
<feature type="transmembrane region" description="Helical" evidence="7">
    <location>
        <begin position="371"/>
        <end position="389"/>
    </location>
</feature>
<dbReference type="InterPro" id="IPR020846">
    <property type="entry name" value="MFS_dom"/>
</dbReference>
<feature type="transmembrane region" description="Helical" evidence="7">
    <location>
        <begin position="430"/>
        <end position="451"/>
    </location>
</feature>
<protein>
    <submittedName>
        <fullName evidence="9">MFS general substrate transporter</fullName>
    </submittedName>
</protein>
<dbReference type="AlphaFoldDB" id="A0A2J6SQ97"/>
<evidence type="ECO:0000256" key="3">
    <source>
        <dbReference type="ARBA" id="ARBA00022692"/>
    </source>
</evidence>
<accession>A0A2J6SQ97</accession>
<dbReference type="InterPro" id="IPR036259">
    <property type="entry name" value="MFS_trans_sf"/>
</dbReference>
<dbReference type="GO" id="GO:0016020">
    <property type="term" value="C:membrane"/>
    <property type="evidence" value="ECO:0007669"/>
    <property type="project" value="UniProtKB-SubCell"/>
</dbReference>
<evidence type="ECO:0000256" key="4">
    <source>
        <dbReference type="ARBA" id="ARBA00022989"/>
    </source>
</evidence>
<keyword evidence="3 7" id="KW-0812">Transmembrane</keyword>
<dbReference type="PROSITE" id="PS50850">
    <property type="entry name" value="MFS"/>
    <property type="match status" value="1"/>
</dbReference>
<name>A0A2J6SQ97_9HELO</name>
<feature type="transmembrane region" description="Helical" evidence="7">
    <location>
        <begin position="232"/>
        <end position="254"/>
    </location>
</feature>
<evidence type="ECO:0000256" key="6">
    <source>
        <dbReference type="SAM" id="MobiDB-lite"/>
    </source>
</evidence>
<dbReference type="GeneID" id="36592002"/>
<feature type="transmembrane region" description="Helical" evidence="7">
    <location>
        <begin position="139"/>
        <end position="161"/>
    </location>
</feature>
<feature type="compositionally biased region" description="Basic and acidic residues" evidence="6">
    <location>
        <begin position="7"/>
        <end position="27"/>
    </location>
</feature>
<organism evidence="9 10">
    <name type="scientific">Hyaloscypha bicolor E</name>
    <dbReference type="NCBI Taxonomy" id="1095630"/>
    <lineage>
        <taxon>Eukaryota</taxon>
        <taxon>Fungi</taxon>
        <taxon>Dikarya</taxon>
        <taxon>Ascomycota</taxon>
        <taxon>Pezizomycotina</taxon>
        <taxon>Leotiomycetes</taxon>
        <taxon>Helotiales</taxon>
        <taxon>Hyaloscyphaceae</taxon>
        <taxon>Hyaloscypha</taxon>
        <taxon>Hyaloscypha bicolor</taxon>
    </lineage>
</organism>
<feature type="transmembrane region" description="Helical" evidence="7">
    <location>
        <begin position="401"/>
        <end position="423"/>
    </location>
</feature>
<evidence type="ECO:0000256" key="5">
    <source>
        <dbReference type="ARBA" id="ARBA00023136"/>
    </source>
</evidence>
<keyword evidence="10" id="KW-1185">Reference proteome</keyword>
<dbReference type="InParanoid" id="A0A2J6SQ97"/>
<dbReference type="InterPro" id="IPR011701">
    <property type="entry name" value="MFS"/>
</dbReference>
<feature type="transmembrane region" description="Helical" evidence="7">
    <location>
        <begin position="299"/>
        <end position="326"/>
    </location>
</feature>
<dbReference type="FunFam" id="1.20.1250.20:FF:000034">
    <property type="entry name" value="MFS general substrate transporter"/>
    <property type="match status" value="1"/>
</dbReference>
<sequence>MASNGPLEEKPIESTHHHTPDSPANEKADVIEEETAHEAAERGKAATDKYGHSLVQFDPVAERKLLWKIDLYIVPTVALLYLFCFIDRANIGNAKIAGFQKDLKLGGYDYNRVLSVFYISYIVFEIPSNMVCKIVGPGWFIPAITLGFGICSICTAFVHNIHQASAVRFLLGMFEAGMMPGIAYYLSRWYRRSELAFRLSLYIVMAPLAGAFGGLLASGILKLSHFGGLHGWRMIFAIEGIVTCGLSLIAFLTLTDRPATARWLTQEEKDLAIARVKSERVATTEVLDKIDSPKVVRGIFSPVTLGTAFIFLLNNITVQGLAFFAPTIVSLIYPHNTVVYQQLKTVPPYVVGAFFTVLLPFLSWRVDRRNIFFIISVPLVMIGYIMFLASDHPHTRYGATFLIASGAFSFGALCNAQVAANVVSDTARSAAIATNVMFGNTGGLISTWSFLPFDAPNYHIGNGLNLATNSTMLIASIALLAWMLWDNKKREEKDVDTELAGLTGLSIKEIQDLDWKHPAFRWKP</sequence>
<feature type="transmembrane region" description="Helical" evidence="7">
    <location>
        <begin position="463"/>
        <end position="485"/>
    </location>
</feature>
<reference evidence="9 10" key="1">
    <citation type="submission" date="2016-04" db="EMBL/GenBank/DDBJ databases">
        <title>A degradative enzymes factory behind the ericoid mycorrhizal symbiosis.</title>
        <authorList>
            <consortium name="DOE Joint Genome Institute"/>
            <person name="Martino E."/>
            <person name="Morin E."/>
            <person name="Grelet G."/>
            <person name="Kuo A."/>
            <person name="Kohler A."/>
            <person name="Daghino S."/>
            <person name="Barry K."/>
            <person name="Choi C."/>
            <person name="Cichocki N."/>
            <person name="Clum A."/>
            <person name="Copeland A."/>
            <person name="Hainaut M."/>
            <person name="Haridas S."/>
            <person name="Labutti K."/>
            <person name="Lindquist E."/>
            <person name="Lipzen A."/>
            <person name="Khouja H.-R."/>
            <person name="Murat C."/>
            <person name="Ohm R."/>
            <person name="Olson A."/>
            <person name="Spatafora J."/>
            <person name="Veneault-Fourrey C."/>
            <person name="Henrissat B."/>
            <person name="Grigoriev I."/>
            <person name="Martin F."/>
            <person name="Perotto S."/>
        </authorList>
    </citation>
    <scope>NUCLEOTIDE SEQUENCE [LARGE SCALE GENOMIC DNA]</scope>
    <source>
        <strain evidence="9 10">E</strain>
    </source>
</reference>
<keyword evidence="4 7" id="KW-1133">Transmembrane helix</keyword>